<accession>A0ACB9I075</accession>
<evidence type="ECO:0000313" key="1">
    <source>
        <dbReference type="EMBL" id="KAI3800973.1"/>
    </source>
</evidence>
<keyword evidence="2" id="KW-1185">Reference proteome</keyword>
<dbReference type="Proteomes" id="UP001056120">
    <property type="component" value="Linkage Group LG10"/>
</dbReference>
<proteinExistence type="predicted"/>
<comment type="caution">
    <text evidence="1">The sequence shown here is derived from an EMBL/GenBank/DDBJ whole genome shotgun (WGS) entry which is preliminary data.</text>
</comment>
<reference evidence="1 2" key="2">
    <citation type="journal article" date="2022" name="Mol. Ecol. Resour.">
        <title>The genomes of chicory, endive, great burdock and yacon provide insights into Asteraceae paleo-polyploidization history and plant inulin production.</title>
        <authorList>
            <person name="Fan W."/>
            <person name="Wang S."/>
            <person name="Wang H."/>
            <person name="Wang A."/>
            <person name="Jiang F."/>
            <person name="Liu H."/>
            <person name="Zhao H."/>
            <person name="Xu D."/>
            <person name="Zhang Y."/>
        </authorList>
    </citation>
    <scope>NUCLEOTIDE SEQUENCE [LARGE SCALE GENOMIC DNA]</scope>
    <source>
        <strain evidence="2">cv. Yunnan</strain>
        <tissue evidence="1">Leaves</tissue>
    </source>
</reference>
<organism evidence="1 2">
    <name type="scientific">Smallanthus sonchifolius</name>
    <dbReference type="NCBI Taxonomy" id="185202"/>
    <lineage>
        <taxon>Eukaryota</taxon>
        <taxon>Viridiplantae</taxon>
        <taxon>Streptophyta</taxon>
        <taxon>Embryophyta</taxon>
        <taxon>Tracheophyta</taxon>
        <taxon>Spermatophyta</taxon>
        <taxon>Magnoliopsida</taxon>
        <taxon>eudicotyledons</taxon>
        <taxon>Gunneridae</taxon>
        <taxon>Pentapetalae</taxon>
        <taxon>asterids</taxon>
        <taxon>campanulids</taxon>
        <taxon>Asterales</taxon>
        <taxon>Asteraceae</taxon>
        <taxon>Asteroideae</taxon>
        <taxon>Heliantheae alliance</taxon>
        <taxon>Millerieae</taxon>
        <taxon>Smallanthus</taxon>
    </lineage>
</organism>
<name>A0ACB9I075_9ASTR</name>
<protein>
    <submittedName>
        <fullName evidence="1">Uncharacterized protein</fullName>
    </submittedName>
</protein>
<reference evidence="2" key="1">
    <citation type="journal article" date="2022" name="Mol. Ecol. Resour.">
        <title>The genomes of chicory, endive, great burdock and yacon provide insights into Asteraceae palaeo-polyploidization history and plant inulin production.</title>
        <authorList>
            <person name="Fan W."/>
            <person name="Wang S."/>
            <person name="Wang H."/>
            <person name="Wang A."/>
            <person name="Jiang F."/>
            <person name="Liu H."/>
            <person name="Zhao H."/>
            <person name="Xu D."/>
            <person name="Zhang Y."/>
        </authorList>
    </citation>
    <scope>NUCLEOTIDE SEQUENCE [LARGE SCALE GENOMIC DNA]</scope>
    <source>
        <strain evidence="2">cv. Yunnan</strain>
    </source>
</reference>
<evidence type="ECO:0000313" key="2">
    <source>
        <dbReference type="Proteomes" id="UP001056120"/>
    </source>
</evidence>
<dbReference type="EMBL" id="CM042027">
    <property type="protein sequence ID" value="KAI3800973.1"/>
    <property type="molecule type" value="Genomic_DNA"/>
</dbReference>
<sequence length="160" mass="18179">MNLSSSSSSSSSSSKRKRDSGSFDEFINLKRPKNDVFMNYAFEDIGKSFISHLQGALRRNGFTISDHTFVTTDEELVKKAIEESEIYVEAFQAYKTDMINPERVQKWKQALKEAGELSGLTLQNGSFLLMIAILVFNFFSDVCSNLAVCFCFFEFNNSDR</sequence>
<gene>
    <name evidence="1" type="ORF">L1987_29073</name>
</gene>